<dbReference type="Gene3D" id="3.40.50.200">
    <property type="entry name" value="Peptidase S8/S53 domain"/>
    <property type="match status" value="1"/>
</dbReference>
<gene>
    <name evidence="2" type="ORF">H634G_02515</name>
</gene>
<name>A0A0D9P8A9_METAN</name>
<feature type="region of interest" description="Disordered" evidence="1">
    <location>
        <begin position="235"/>
        <end position="283"/>
    </location>
</feature>
<dbReference type="CDD" id="cd00306">
    <property type="entry name" value="Peptidases_S8_S53"/>
    <property type="match status" value="1"/>
</dbReference>
<dbReference type="EMBL" id="KE384724">
    <property type="protein sequence ID" value="KJK82321.1"/>
    <property type="molecule type" value="Genomic_DNA"/>
</dbReference>
<dbReference type="GO" id="GO:0004252">
    <property type="term" value="F:serine-type endopeptidase activity"/>
    <property type="evidence" value="ECO:0007669"/>
    <property type="project" value="InterPro"/>
</dbReference>
<keyword evidence="3" id="KW-1185">Reference proteome</keyword>
<dbReference type="GO" id="GO:0006508">
    <property type="term" value="P:proteolysis"/>
    <property type="evidence" value="ECO:0007669"/>
    <property type="project" value="InterPro"/>
</dbReference>
<organism evidence="2 3">
    <name type="scientific">Metarhizium anisopliae BRIP 53293</name>
    <dbReference type="NCBI Taxonomy" id="1291518"/>
    <lineage>
        <taxon>Eukaryota</taxon>
        <taxon>Fungi</taxon>
        <taxon>Dikarya</taxon>
        <taxon>Ascomycota</taxon>
        <taxon>Pezizomycotina</taxon>
        <taxon>Sordariomycetes</taxon>
        <taxon>Hypocreomycetidae</taxon>
        <taxon>Hypocreales</taxon>
        <taxon>Clavicipitaceae</taxon>
        <taxon>Metarhizium</taxon>
    </lineage>
</organism>
<evidence type="ECO:0000313" key="2">
    <source>
        <dbReference type="EMBL" id="KJK82321.1"/>
    </source>
</evidence>
<dbReference type="Proteomes" id="UP000054544">
    <property type="component" value="Unassembled WGS sequence"/>
</dbReference>
<dbReference type="InterPro" id="IPR036852">
    <property type="entry name" value="Peptidase_S8/S53_dom_sf"/>
</dbReference>
<dbReference type="STRING" id="1291518.A0A0D9P8A9"/>
<dbReference type="OrthoDB" id="4960667at2759"/>
<accession>A0A0D9P8A9</accession>
<evidence type="ECO:0000256" key="1">
    <source>
        <dbReference type="SAM" id="MobiDB-lite"/>
    </source>
</evidence>
<reference evidence="3" key="1">
    <citation type="journal article" date="2014" name="BMC Genomics">
        <title>The genome sequence of the biocontrol fungus Metarhizium anisopliae and comparative genomics of Metarhizium species.</title>
        <authorList>
            <person name="Pattemore J.A."/>
            <person name="Hane J.K."/>
            <person name="Williams A.H."/>
            <person name="Wilson B.A."/>
            <person name="Stodart B.J."/>
            <person name="Ash G.J."/>
        </authorList>
    </citation>
    <scope>NUCLEOTIDE SEQUENCE [LARGE SCALE GENOMIC DNA]</scope>
    <source>
        <strain evidence="3">BRIP 53293</strain>
    </source>
</reference>
<dbReference type="AlphaFoldDB" id="A0A0D9P8A9"/>
<dbReference type="SUPFAM" id="SSF52743">
    <property type="entry name" value="Subtilisin-like"/>
    <property type="match status" value="1"/>
</dbReference>
<evidence type="ECO:0000313" key="3">
    <source>
        <dbReference type="Proteomes" id="UP000054544"/>
    </source>
</evidence>
<feature type="compositionally biased region" description="Acidic residues" evidence="1">
    <location>
        <begin position="242"/>
        <end position="252"/>
    </location>
</feature>
<proteinExistence type="predicted"/>
<protein>
    <submittedName>
        <fullName evidence="2">Uncharacterized protein</fullName>
    </submittedName>
</protein>
<sequence length="687" mass="76899">MGLSKMRRYEDVQALLICWKDAIKTFKDQRTDLQRVLRSPYNFGTEAIDIPSTDPEKYLDDEIRKFRDAHDKEQNLLVVYYGGHGDVLTLDGQLIIKCFDGTQQPYVEWNARQKSFLKGSKADTLIILDCCHSASAIESIYCDQDNVVELLTACSIEGKAPLRDNYSLTSKLTDLLNSKDLFTTGFGTSYLYNRLVHYQKIKGQVCLGDGEDEKGVTPLRLVLLSRREQARDLHISRRIVPDSDDEEADPEITDATGHESKPGKQNSEESGAPGHQSATHRSASYLNIAANTERDLMNRRDSAVDIQSPGIRPAYIDTWPNMASGTAPPTKGQPAARAALNPVQVERSAFYRESAEGRPWVRKIAVDKGDQESDHQGWFQRYASFLAKWGLTREAKNRTRPYKIALLGTGVDRGHVLSHDSHDIRGRNFTSEGGDGSWDQEHSGHGASYLTMLLETAPFAKFFIAKVTDSHRISNADIIAHSIEYSVNEWQVDMIVLPLGLEIHHDGVANAISQAIRRNIICLAATGNNGANDRASFPARMHGVIPIFSTDSYGNPSPYNASPMRDRNNFSTFGENVRVWRNDRTDEPEYKSSTSFAVCIAAGMLAAMLVFARDYLQLDQRDWNTLHTPAGAEKYLELMSTNRGGYEYVAPWLLISNEILIENKSGSEADFKNAIKSQIVTALRHLR</sequence>